<keyword evidence="3" id="KW-1185">Reference proteome</keyword>
<protein>
    <submittedName>
        <fullName evidence="2">Uncharacterized protein</fullName>
    </submittedName>
</protein>
<dbReference type="EMBL" id="PDOC01000018">
    <property type="protein sequence ID" value="PIL42969.1"/>
    <property type="molecule type" value="Genomic_DNA"/>
</dbReference>
<organism evidence="2 3">
    <name type="scientific">Massilia eurypsychrophila</name>
    <dbReference type="NCBI Taxonomy" id="1485217"/>
    <lineage>
        <taxon>Bacteria</taxon>
        <taxon>Pseudomonadati</taxon>
        <taxon>Pseudomonadota</taxon>
        <taxon>Betaproteobacteria</taxon>
        <taxon>Burkholderiales</taxon>
        <taxon>Oxalobacteraceae</taxon>
        <taxon>Telluria group</taxon>
        <taxon>Massilia</taxon>
    </lineage>
</organism>
<evidence type="ECO:0000256" key="1">
    <source>
        <dbReference type="SAM" id="MobiDB-lite"/>
    </source>
</evidence>
<evidence type="ECO:0000313" key="2">
    <source>
        <dbReference type="EMBL" id="PIL42969.1"/>
    </source>
</evidence>
<feature type="region of interest" description="Disordered" evidence="1">
    <location>
        <begin position="1"/>
        <end position="60"/>
    </location>
</feature>
<feature type="compositionally biased region" description="Basic and acidic residues" evidence="1">
    <location>
        <begin position="10"/>
        <end position="35"/>
    </location>
</feature>
<accession>A0A2G8TAG2</accession>
<sequence length="60" mass="7171">MARLETTRPVFRESRIEREVERERNEHSNNHDAKAHLGVAEEEDRHKDARETSFASKVRR</sequence>
<dbReference type="Proteomes" id="UP000230390">
    <property type="component" value="Unassembled WGS sequence"/>
</dbReference>
<comment type="caution">
    <text evidence="2">The sequence shown here is derived from an EMBL/GenBank/DDBJ whole genome shotgun (WGS) entry which is preliminary data.</text>
</comment>
<dbReference type="AlphaFoldDB" id="A0A2G8TAG2"/>
<dbReference type="RefSeq" id="WP_099792092.1">
    <property type="nucleotide sequence ID" value="NZ_JBHLYV010000018.1"/>
</dbReference>
<reference evidence="2 3" key="1">
    <citation type="submission" date="2017-10" db="EMBL/GenBank/DDBJ databases">
        <title>Massilia psychrophilum sp. nov., a novel purple-pigmented bacterium isolated from Tianshan glacier, Xinjiang Municipality, China.</title>
        <authorList>
            <person name="Wang H."/>
        </authorList>
    </citation>
    <scope>NUCLEOTIDE SEQUENCE [LARGE SCALE GENOMIC DNA]</scope>
    <source>
        <strain evidence="2 3">JCM 30074</strain>
    </source>
</reference>
<name>A0A2G8TAG2_9BURK</name>
<evidence type="ECO:0000313" key="3">
    <source>
        <dbReference type="Proteomes" id="UP000230390"/>
    </source>
</evidence>
<gene>
    <name evidence="2" type="ORF">CR105_21655</name>
</gene>
<proteinExistence type="predicted"/>